<dbReference type="FunFam" id="2.130.10.10:FF:002007">
    <property type="entry name" value="Protein SLOW WALKER 1"/>
    <property type="match status" value="1"/>
</dbReference>
<dbReference type="PROSITE" id="PS50294">
    <property type="entry name" value="WD_REPEATS_REGION"/>
    <property type="match status" value="1"/>
</dbReference>
<feature type="domain" description="U3 small nucleolar RNA-associated protein 15 C-terminal" evidence="7">
    <location>
        <begin position="330"/>
        <end position="473"/>
    </location>
</feature>
<dbReference type="PANTHER" id="PTHR19924:SF26">
    <property type="entry name" value="U3 SMALL NUCLEOLAR RNA-ASSOCIATED PROTEIN 15 HOMOLOG"/>
    <property type="match status" value="1"/>
</dbReference>
<dbReference type="Proteomes" id="UP000053555">
    <property type="component" value="Unassembled WGS sequence"/>
</dbReference>
<dbReference type="InterPro" id="IPR036322">
    <property type="entry name" value="WD40_repeat_dom_sf"/>
</dbReference>
<protein>
    <submittedName>
        <fullName evidence="8">U3 small nucleolar RNA-associated protein 15 like</fullName>
    </submittedName>
</protein>
<keyword evidence="5" id="KW-0539">Nucleus</keyword>
<dbReference type="SUPFAM" id="SSF50978">
    <property type="entry name" value="WD40 repeat-like"/>
    <property type="match status" value="1"/>
</dbReference>
<organism evidence="8">
    <name type="scientific">Glycine soja</name>
    <name type="common">Wild soybean</name>
    <dbReference type="NCBI Taxonomy" id="3848"/>
    <lineage>
        <taxon>Eukaryota</taxon>
        <taxon>Viridiplantae</taxon>
        <taxon>Streptophyta</taxon>
        <taxon>Embryophyta</taxon>
        <taxon>Tracheophyta</taxon>
        <taxon>Spermatophyta</taxon>
        <taxon>Magnoliopsida</taxon>
        <taxon>eudicotyledons</taxon>
        <taxon>Gunneridae</taxon>
        <taxon>Pentapetalae</taxon>
        <taxon>rosids</taxon>
        <taxon>fabids</taxon>
        <taxon>Fabales</taxon>
        <taxon>Fabaceae</taxon>
        <taxon>Papilionoideae</taxon>
        <taxon>50 kb inversion clade</taxon>
        <taxon>NPAAA clade</taxon>
        <taxon>indigoferoid/millettioid clade</taxon>
        <taxon>Phaseoleae</taxon>
        <taxon>Glycine</taxon>
        <taxon>Glycine subgen. Soja</taxon>
    </lineage>
</organism>
<dbReference type="InterPro" id="IPR001680">
    <property type="entry name" value="WD40_rpt"/>
</dbReference>
<proteinExistence type="predicted"/>
<dbReference type="Gene3D" id="2.130.10.10">
    <property type="entry name" value="YVTN repeat-like/Quinoprotein amine dehydrogenase"/>
    <property type="match status" value="2"/>
</dbReference>
<dbReference type="GO" id="GO:0006364">
    <property type="term" value="P:rRNA processing"/>
    <property type="evidence" value="ECO:0007669"/>
    <property type="project" value="UniProtKB-KW"/>
</dbReference>
<evidence type="ECO:0000256" key="6">
    <source>
        <dbReference type="PROSITE-ProRule" id="PRU00221"/>
    </source>
</evidence>
<keyword evidence="4" id="KW-0677">Repeat</keyword>
<gene>
    <name evidence="8" type="ORF">glysoja_035238</name>
</gene>
<dbReference type="SMART" id="SM00320">
    <property type="entry name" value="WD40"/>
    <property type="match status" value="5"/>
</dbReference>
<reference evidence="8" key="1">
    <citation type="submission" date="2014-07" db="EMBL/GenBank/DDBJ databases">
        <title>Identification of a novel salt tolerance gene in wild soybean by whole-genome sequencing.</title>
        <authorList>
            <person name="Lam H.-M."/>
            <person name="Qi X."/>
            <person name="Li M.-W."/>
            <person name="Liu X."/>
            <person name="Xie M."/>
            <person name="Ni M."/>
            <person name="Xu X."/>
        </authorList>
    </citation>
    <scope>NUCLEOTIDE SEQUENCE [LARGE SCALE GENOMIC DNA]</scope>
    <source>
        <tissue evidence="8">Root</tissue>
    </source>
</reference>
<name>A0A0B2SNU1_GLYSO</name>
<keyword evidence="2" id="KW-0698">rRNA processing</keyword>
<keyword evidence="3 6" id="KW-0853">WD repeat</keyword>
<dbReference type="GO" id="GO:0045943">
    <property type="term" value="P:positive regulation of transcription by RNA polymerase I"/>
    <property type="evidence" value="ECO:0007669"/>
    <property type="project" value="TreeGrafter"/>
</dbReference>
<dbReference type="GO" id="GO:0005730">
    <property type="term" value="C:nucleolus"/>
    <property type="evidence" value="ECO:0007669"/>
    <property type="project" value="UniProtKB-SubCell"/>
</dbReference>
<dbReference type="InterPro" id="IPR018983">
    <property type="entry name" value="U3_snoRNA-assocProt_15_C"/>
</dbReference>
<dbReference type="PANTHER" id="PTHR19924">
    <property type="entry name" value="UTP15 U3 SMALL NUCLEOLAR RNA-ASSOCIATED PROTEIN 15 FAMILY MEMBER"/>
    <property type="match status" value="1"/>
</dbReference>
<evidence type="ECO:0000256" key="4">
    <source>
        <dbReference type="ARBA" id="ARBA00022737"/>
    </source>
</evidence>
<evidence type="ECO:0000313" key="8">
    <source>
        <dbReference type="EMBL" id="KHN46605.1"/>
    </source>
</evidence>
<sequence length="479" mass="53163">MEEARVQKNFPVKPKLKSMARTPKQTPESKYWSSFKTQQIPNLISVPSLTFSPTPPHSFAAAHSASLTLYSSQTLSPAATISSFSDAVSCASFRSDSRLLAASDLSGLVQVFDFLGHKDYVRCGDSSPVNSEIFVTGSYDHVVKLWDSRVRDSKWSVQVNHGAPVEDVVFLPSGGMVATAGGNSVKIWDLIGGGKLVYSMESHNKTVTSICVGRIGKDYGEESSNQFRIMSVGLDGYLKVFDYGSLKVTHSMRFPAPLLSVAYSPDCSTRVIGTSNGVIYASKRKMKEKEKEEEESEASLVWRTAPVENTEKKAMRPSHFRYFHRGQGTKPSEGDFLVMKPKKKKWAKHDTLLNKFEHGEALVSVLGTMNPGHVVAVMEELVARKKFLKCVSNLDVEKLELLLEFLHKYCTMPRYSSLLMGFAKKVLEMRADDIRASDSEAIKSHIINLKRAVAQEIQIQQSLQEIQGIISPLLKIAGR</sequence>
<dbReference type="InterPro" id="IPR015943">
    <property type="entry name" value="WD40/YVTN_repeat-like_dom_sf"/>
</dbReference>
<dbReference type="AlphaFoldDB" id="A0A0B2SNU1"/>
<feature type="repeat" description="WD" evidence="6">
    <location>
        <begin position="114"/>
        <end position="147"/>
    </location>
</feature>
<dbReference type="PROSITE" id="PS50082">
    <property type="entry name" value="WD_REPEATS_2"/>
    <property type="match status" value="1"/>
</dbReference>
<dbReference type="Pfam" id="PF00400">
    <property type="entry name" value="WD40"/>
    <property type="match status" value="2"/>
</dbReference>
<accession>A0A0B2SNU1</accession>
<dbReference type="Pfam" id="PF09384">
    <property type="entry name" value="UTP15_C"/>
    <property type="match status" value="1"/>
</dbReference>
<evidence type="ECO:0000256" key="5">
    <source>
        <dbReference type="ARBA" id="ARBA00023242"/>
    </source>
</evidence>
<evidence type="ECO:0000256" key="1">
    <source>
        <dbReference type="ARBA" id="ARBA00004604"/>
    </source>
</evidence>
<evidence type="ECO:0000256" key="2">
    <source>
        <dbReference type="ARBA" id="ARBA00022552"/>
    </source>
</evidence>
<dbReference type="EMBL" id="KN641154">
    <property type="protein sequence ID" value="KHN46605.1"/>
    <property type="molecule type" value="Genomic_DNA"/>
</dbReference>
<evidence type="ECO:0000256" key="3">
    <source>
        <dbReference type="ARBA" id="ARBA00022574"/>
    </source>
</evidence>
<comment type="subcellular location">
    <subcellularLocation>
        <location evidence="1">Nucleus</location>
        <location evidence="1">Nucleolus</location>
    </subcellularLocation>
</comment>
<evidence type="ECO:0000259" key="7">
    <source>
        <dbReference type="Pfam" id="PF09384"/>
    </source>
</evidence>